<evidence type="ECO:0000313" key="6">
    <source>
        <dbReference type="Proteomes" id="UP000184278"/>
    </source>
</evidence>
<dbReference type="GeneID" id="89509079"/>
<dbReference type="InterPro" id="IPR047661">
    <property type="entry name" value="IstB"/>
</dbReference>
<dbReference type="PANTHER" id="PTHR30050:SF4">
    <property type="entry name" value="ATP-BINDING PROTEIN RV3427C IN INSERTION SEQUENCE-RELATED"/>
    <property type="match status" value="1"/>
</dbReference>
<dbReference type="Proteomes" id="UP000184278">
    <property type="component" value="Unassembled WGS sequence"/>
</dbReference>
<keyword evidence="6" id="KW-1185">Reference proteome</keyword>
<accession>A0A1M5Q332</accession>
<dbReference type="OrthoDB" id="9776217at2"/>
<reference evidence="6" key="1">
    <citation type="submission" date="2016-11" db="EMBL/GenBank/DDBJ databases">
        <authorList>
            <person name="Varghese N."/>
            <person name="Submissions S."/>
        </authorList>
    </citation>
    <scope>NUCLEOTIDE SEQUENCE [LARGE SCALE GENOMIC DNA]</scope>
    <source>
        <strain evidence="6">DSM 3071</strain>
    </source>
</reference>
<dbReference type="InterPro" id="IPR028350">
    <property type="entry name" value="DNAC/IstB-like"/>
</dbReference>
<name>A0A1M5Q332_BUTFI</name>
<dbReference type="Gene3D" id="3.40.50.300">
    <property type="entry name" value="P-loop containing nucleotide triphosphate hydrolases"/>
    <property type="match status" value="1"/>
</dbReference>
<dbReference type="GO" id="GO:0005524">
    <property type="term" value="F:ATP binding"/>
    <property type="evidence" value="ECO:0007669"/>
    <property type="project" value="UniProtKB-KW"/>
</dbReference>
<dbReference type="InterPro" id="IPR027417">
    <property type="entry name" value="P-loop_NTPase"/>
</dbReference>
<evidence type="ECO:0000313" key="5">
    <source>
        <dbReference type="EMBL" id="SHH08326.1"/>
    </source>
</evidence>
<dbReference type="InterPro" id="IPR002611">
    <property type="entry name" value="IstB_ATP-bd"/>
</dbReference>
<evidence type="ECO:0000259" key="4">
    <source>
        <dbReference type="Pfam" id="PF01695"/>
    </source>
</evidence>
<sequence>MNYQTAEQLTAMKLNAMRLEYARQDELPASQALSFDDRLGMIVTAQFNARNKAKTNRLIRLAHLREPTACLENLDYEPIRKLKKADVARLSDCQWVTSGNNLIITGATGVGKTYLLSAFGREACTRGHTVRCYRVPRLLTDLNIARGDGSYNKLMQDLVKPNLLLLDDFGMKQLDLAMTQDFLEVIEERYHRHKSVAISAQLPVKNWVSVFKDQTIADAVLDRIVRNAYRFDLKGPSRRPTIEHMPADAGDDNKTASE</sequence>
<proteinExistence type="predicted"/>
<dbReference type="PANTHER" id="PTHR30050">
    <property type="entry name" value="CHROMOSOMAL REPLICATION INITIATOR PROTEIN DNAA"/>
    <property type="match status" value="1"/>
</dbReference>
<dbReference type="CDD" id="cd00009">
    <property type="entry name" value="AAA"/>
    <property type="match status" value="1"/>
</dbReference>
<dbReference type="STRING" id="1121131.SAMN02745229_00178"/>
<dbReference type="RefSeq" id="WP_081373615.1">
    <property type="nucleotide sequence ID" value="NZ_FQXK01000003.1"/>
</dbReference>
<dbReference type="NCBIfam" id="NF038214">
    <property type="entry name" value="IS21_help_AAA"/>
    <property type="match status" value="1"/>
</dbReference>
<gene>
    <name evidence="5" type="ORF">SAMN02745229_00178</name>
</gene>
<organism evidence="5 6">
    <name type="scientific">Butyrivibrio fibrisolvens DSM 3071</name>
    <dbReference type="NCBI Taxonomy" id="1121131"/>
    <lineage>
        <taxon>Bacteria</taxon>
        <taxon>Bacillati</taxon>
        <taxon>Bacillota</taxon>
        <taxon>Clostridia</taxon>
        <taxon>Lachnospirales</taxon>
        <taxon>Lachnospiraceae</taxon>
        <taxon>Butyrivibrio</taxon>
    </lineage>
</organism>
<feature type="domain" description="IstB-like ATP-binding" evidence="4">
    <location>
        <begin position="8"/>
        <end position="239"/>
    </location>
</feature>
<protein>
    <submittedName>
        <fullName evidence="5">DNA replication protein DnaC</fullName>
    </submittedName>
</protein>
<evidence type="ECO:0000256" key="3">
    <source>
        <dbReference type="SAM" id="MobiDB-lite"/>
    </source>
</evidence>
<dbReference type="Pfam" id="PF01695">
    <property type="entry name" value="IstB_IS21"/>
    <property type="match status" value="1"/>
</dbReference>
<evidence type="ECO:0000256" key="1">
    <source>
        <dbReference type="ARBA" id="ARBA00022741"/>
    </source>
</evidence>
<dbReference type="PIRSF" id="PIRSF003073">
    <property type="entry name" value="DNAC_TnpB_IstB"/>
    <property type="match status" value="1"/>
</dbReference>
<feature type="region of interest" description="Disordered" evidence="3">
    <location>
        <begin position="239"/>
        <end position="258"/>
    </location>
</feature>
<dbReference type="SUPFAM" id="SSF52540">
    <property type="entry name" value="P-loop containing nucleoside triphosphate hydrolases"/>
    <property type="match status" value="1"/>
</dbReference>
<keyword evidence="2" id="KW-0067">ATP-binding</keyword>
<dbReference type="AlphaFoldDB" id="A0A1M5Q332"/>
<keyword evidence="1" id="KW-0547">Nucleotide-binding</keyword>
<evidence type="ECO:0000256" key="2">
    <source>
        <dbReference type="ARBA" id="ARBA00022840"/>
    </source>
</evidence>
<dbReference type="GO" id="GO:0006260">
    <property type="term" value="P:DNA replication"/>
    <property type="evidence" value="ECO:0007669"/>
    <property type="project" value="TreeGrafter"/>
</dbReference>
<dbReference type="EMBL" id="FQXK01000003">
    <property type="protein sequence ID" value="SHH08326.1"/>
    <property type="molecule type" value="Genomic_DNA"/>
</dbReference>